<comment type="similarity">
    <text evidence="2">Belongs to the bacterial phospholipase C family.</text>
</comment>
<gene>
    <name evidence="10" type="ordered locus">Caci_7366</name>
</gene>
<dbReference type="Pfam" id="PF00754">
    <property type="entry name" value="F5_F8_type_C"/>
    <property type="match status" value="1"/>
</dbReference>
<dbReference type="RefSeq" id="WP_015795921.1">
    <property type="nucleotide sequence ID" value="NC_013131.1"/>
</dbReference>
<keyword evidence="5" id="KW-0378">Hydrolase</keyword>
<dbReference type="PANTHER" id="PTHR31956">
    <property type="entry name" value="NON-SPECIFIC PHOSPHOLIPASE C4-RELATED"/>
    <property type="match status" value="1"/>
</dbReference>
<dbReference type="EC" id="3.1.4.3" evidence="3"/>
<reference evidence="10 11" key="1">
    <citation type="journal article" date="2009" name="Stand. Genomic Sci.">
        <title>Complete genome sequence of Catenulispora acidiphila type strain (ID 139908).</title>
        <authorList>
            <person name="Copeland A."/>
            <person name="Lapidus A."/>
            <person name="Glavina Del Rio T."/>
            <person name="Nolan M."/>
            <person name="Lucas S."/>
            <person name="Chen F."/>
            <person name="Tice H."/>
            <person name="Cheng J.F."/>
            <person name="Bruce D."/>
            <person name="Goodwin L."/>
            <person name="Pitluck S."/>
            <person name="Mikhailova N."/>
            <person name="Pati A."/>
            <person name="Ivanova N."/>
            <person name="Mavromatis K."/>
            <person name="Chen A."/>
            <person name="Palaniappan K."/>
            <person name="Chain P."/>
            <person name="Land M."/>
            <person name="Hauser L."/>
            <person name="Chang Y.J."/>
            <person name="Jeffries C.D."/>
            <person name="Chertkov O."/>
            <person name="Brettin T."/>
            <person name="Detter J.C."/>
            <person name="Han C."/>
            <person name="Ali Z."/>
            <person name="Tindall B.J."/>
            <person name="Goker M."/>
            <person name="Bristow J."/>
            <person name="Eisen J.A."/>
            <person name="Markowitz V."/>
            <person name="Hugenholtz P."/>
            <person name="Kyrpides N.C."/>
            <person name="Klenk H.P."/>
        </authorList>
    </citation>
    <scope>NUCLEOTIDE SEQUENCE [LARGE SCALE GENOMIC DNA]</scope>
    <source>
        <strain evidence="11">DSM 44928 / JCM 14897 / NBRC 102108 / NRRL B-24433 / ID139908</strain>
    </source>
</reference>
<evidence type="ECO:0000256" key="8">
    <source>
        <dbReference type="SAM" id="MobiDB-lite"/>
    </source>
</evidence>
<feature type="region of interest" description="Disordered" evidence="8">
    <location>
        <begin position="435"/>
        <end position="461"/>
    </location>
</feature>
<proteinExistence type="inferred from homology"/>
<dbReference type="PANTHER" id="PTHR31956:SF1">
    <property type="entry name" value="NON-SPECIFIC PHOSPHOLIPASE C1"/>
    <property type="match status" value="1"/>
</dbReference>
<evidence type="ECO:0000256" key="6">
    <source>
        <dbReference type="ARBA" id="ARBA00023026"/>
    </source>
</evidence>
<dbReference type="Pfam" id="PF04185">
    <property type="entry name" value="Phosphoesterase"/>
    <property type="match status" value="1"/>
</dbReference>
<sequence precursor="true">MSPLSRRKFLSASAAAAAGAAFLPETLRTAMAATTGLTGSLSDVGHIVILMQENRSFDHYYGTLAGVRGFNDTTPYLFQNGTTVSTQPNGSKTILPWHLNTATTSAQCVPDLDHSWGGMHNAWANGSYNGWVAAKGVDTMGYYTRADIPFQYALADAFTICDGYHCSVMGPTNPNRLYLWTGMIDPNGTGGGPVTDNSEAGYTWTTYPERLQAAGVTWKVYQETDNYDDNALAWFKQFQSAATSSPLHQRGMVKSTDSVAEFQADVTNGTLPQVSWIVAPAGKSEHPNYAPALGADYVSKMLTALASNLDVWSKTVFILNYDENDGFFDHVIPPTPPAGTPDEFVGGLPIGLGVRVPQVVISPWSQGGWVDSTVYDHTSTIRLIEAWTGVHEPNISAWRRAVCGDLTTALNFGSTTTTFPSLPATGPLVTAANNQCSTLPAPTPPATQSTPTQESGTKGQRATLVQPNVTGRYDLAAGRFWTDFSNAGAQAVPLQAYTMAYRTFANWQYLIAPNSSSSDYWSAQSVSSGKYSLDVHGPNGFLRSFVGDLTTISNASLPHLEAKPSYDTANNALVLTMTNTGTASAVITVKANHFITGGPWTFTVGGGATVTHSWTTAAGWYDLTATANVGDNFLRRFAGKIETGQPAAPTGTGGGGTPAVLDRTGWTVKYFDSQETAGENGAAANTIDGSTTTYWHTQWSNVTPNPPCPHEIQLAMTASHSVSGFTYLPRQDGGNHGWVGQYEFYVSTDGTNWGTAVATGTFANNNSLKTVNFTAATGRYVRFRALTEVNGNPWTSCAELNVIGV</sequence>
<name>C7Q9M4_CATAD</name>
<dbReference type="Proteomes" id="UP000000851">
    <property type="component" value="Chromosome"/>
</dbReference>
<evidence type="ECO:0000256" key="3">
    <source>
        <dbReference type="ARBA" id="ARBA00012018"/>
    </source>
</evidence>
<evidence type="ECO:0000256" key="4">
    <source>
        <dbReference type="ARBA" id="ARBA00022512"/>
    </source>
</evidence>
<dbReference type="InterPro" id="IPR000421">
    <property type="entry name" value="FA58C"/>
</dbReference>
<dbReference type="GO" id="GO:0034480">
    <property type="term" value="F:phosphatidylcholine phospholipase C activity"/>
    <property type="evidence" value="ECO:0007669"/>
    <property type="project" value="UniProtKB-EC"/>
</dbReference>
<protein>
    <recommendedName>
        <fullName evidence="3">phospholipase C</fullName>
        <ecNumber evidence="3">3.1.4.3</ecNumber>
    </recommendedName>
</protein>
<dbReference type="KEGG" id="cai:Caci_7366"/>
<dbReference type="STRING" id="479433.Caci_7366"/>
<dbReference type="NCBIfam" id="TIGR03396">
    <property type="entry name" value="PC_PLC"/>
    <property type="match status" value="1"/>
</dbReference>
<dbReference type="CAZy" id="CBM32">
    <property type="family name" value="Carbohydrate-Binding Module Family 32"/>
</dbReference>
<dbReference type="SUPFAM" id="SSF49785">
    <property type="entry name" value="Galactose-binding domain-like"/>
    <property type="match status" value="1"/>
</dbReference>
<dbReference type="CDD" id="cd16014">
    <property type="entry name" value="PLC"/>
    <property type="match status" value="1"/>
</dbReference>
<organism evidence="10 11">
    <name type="scientific">Catenulispora acidiphila (strain DSM 44928 / JCM 14897 / NBRC 102108 / NRRL B-24433 / ID139908)</name>
    <dbReference type="NCBI Taxonomy" id="479433"/>
    <lineage>
        <taxon>Bacteria</taxon>
        <taxon>Bacillati</taxon>
        <taxon>Actinomycetota</taxon>
        <taxon>Actinomycetes</taxon>
        <taxon>Catenulisporales</taxon>
        <taxon>Catenulisporaceae</taxon>
        <taxon>Catenulispora</taxon>
    </lineage>
</organism>
<evidence type="ECO:0000313" key="11">
    <source>
        <dbReference type="Proteomes" id="UP000000851"/>
    </source>
</evidence>
<keyword evidence="6" id="KW-0843">Virulence</keyword>
<comment type="catalytic activity">
    <reaction evidence="7">
        <text>a 1,2-diacyl-sn-glycero-3-phosphocholine + H2O = phosphocholine + a 1,2-diacyl-sn-glycerol + H(+)</text>
        <dbReference type="Rhea" id="RHEA:10604"/>
        <dbReference type="ChEBI" id="CHEBI:15377"/>
        <dbReference type="ChEBI" id="CHEBI:15378"/>
        <dbReference type="ChEBI" id="CHEBI:17815"/>
        <dbReference type="ChEBI" id="CHEBI:57643"/>
        <dbReference type="ChEBI" id="CHEBI:295975"/>
        <dbReference type="EC" id="3.1.4.3"/>
    </reaction>
    <physiologicalReaction direction="left-to-right" evidence="7">
        <dbReference type="Rhea" id="RHEA:10605"/>
    </physiologicalReaction>
</comment>
<evidence type="ECO:0000259" key="9">
    <source>
        <dbReference type="PROSITE" id="PS50022"/>
    </source>
</evidence>
<dbReference type="Gene3D" id="3.40.720.10">
    <property type="entry name" value="Alkaline Phosphatase, subunit A"/>
    <property type="match status" value="2"/>
</dbReference>
<evidence type="ECO:0000313" key="10">
    <source>
        <dbReference type="EMBL" id="ACU76193.1"/>
    </source>
</evidence>
<dbReference type="PROSITE" id="PS50022">
    <property type="entry name" value="FA58C_3"/>
    <property type="match status" value="1"/>
</dbReference>
<dbReference type="InParanoid" id="C7Q9M4"/>
<evidence type="ECO:0000256" key="7">
    <source>
        <dbReference type="ARBA" id="ARBA00048421"/>
    </source>
</evidence>
<dbReference type="Gene3D" id="2.60.120.260">
    <property type="entry name" value="Galactose-binding domain-like"/>
    <property type="match status" value="1"/>
</dbReference>
<dbReference type="AlphaFoldDB" id="C7Q9M4"/>
<dbReference type="InterPro" id="IPR008979">
    <property type="entry name" value="Galactose-bd-like_sf"/>
</dbReference>
<keyword evidence="11" id="KW-1185">Reference proteome</keyword>
<dbReference type="Pfam" id="PF05506">
    <property type="entry name" value="PLipase_C_C"/>
    <property type="match status" value="2"/>
</dbReference>
<keyword evidence="4" id="KW-0964">Secreted</keyword>
<dbReference type="InterPro" id="IPR008475">
    <property type="entry name" value="PLipase_C_C"/>
</dbReference>
<dbReference type="GO" id="GO:0016042">
    <property type="term" value="P:lipid catabolic process"/>
    <property type="evidence" value="ECO:0007669"/>
    <property type="project" value="InterPro"/>
</dbReference>
<dbReference type="eggNOG" id="COG3511">
    <property type="taxonomic scope" value="Bacteria"/>
</dbReference>
<evidence type="ECO:0000256" key="2">
    <source>
        <dbReference type="ARBA" id="ARBA00009717"/>
    </source>
</evidence>
<dbReference type="InterPro" id="IPR006311">
    <property type="entry name" value="TAT_signal"/>
</dbReference>
<comment type="subcellular location">
    <subcellularLocation>
        <location evidence="1">Secreted</location>
        <location evidence="1">Cell wall</location>
    </subcellularLocation>
</comment>
<keyword evidence="4" id="KW-0134">Cell wall</keyword>
<evidence type="ECO:0000256" key="5">
    <source>
        <dbReference type="ARBA" id="ARBA00022801"/>
    </source>
</evidence>
<dbReference type="EMBL" id="CP001700">
    <property type="protein sequence ID" value="ACU76193.1"/>
    <property type="molecule type" value="Genomic_DNA"/>
</dbReference>
<evidence type="ECO:0000256" key="1">
    <source>
        <dbReference type="ARBA" id="ARBA00004191"/>
    </source>
</evidence>
<dbReference type="SMART" id="SM00231">
    <property type="entry name" value="FA58C"/>
    <property type="match status" value="1"/>
</dbReference>
<accession>C7Q9M4</accession>
<feature type="domain" description="F5/8 type C" evidence="9">
    <location>
        <begin position="647"/>
        <end position="805"/>
    </location>
</feature>
<dbReference type="InterPro" id="IPR017767">
    <property type="entry name" value="PC-PLC"/>
</dbReference>
<dbReference type="PROSITE" id="PS51318">
    <property type="entry name" value="TAT"/>
    <property type="match status" value="1"/>
</dbReference>
<dbReference type="InterPro" id="IPR007312">
    <property type="entry name" value="Phosphoesterase"/>
</dbReference>
<dbReference type="InterPro" id="IPR017850">
    <property type="entry name" value="Alkaline_phosphatase_core_sf"/>
</dbReference>
<dbReference type="HOGENOM" id="CLU_008770_1_0_11"/>